<evidence type="ECO:0000256" key="1">
    <source>
        <dbReference type="ARBA" id="ARBA00005568"/>
    </source>
</evidence>
<protein>
    <recommendedName>
        <fullName evidence="4">HpcH/HpaI aldolase/citrate lyase domain-containing protein</fullName>
    </recommendedName>
</protein>
<dbReference type="InterPro" id="IPR040442">
    <property type="entry name" value="Pyrv_kinase-like_dom_sf"/>
</dbReference>
<dbReference type="InterPro" id="IPR050251">
    <property type="entry name" value="HpcH-HpaI_aldolase"/>
</dbReference>
<dbReference type="Pfam" id="PF03328">
    <property type="entry name" value="HpcH_HpaI"/>
    <property type="match status" value="1"/>
</dbReference>
<dbReference type="PANTHER" id="PTHR30502:SF0">
    <property type="entry name" value="PHOSPHOENOLPYRUVATE CARBOXYLASE FAMILY PROTEIN"/>
    <property type="match status" value="1"/>
</dbReference>
<dbReference type="InterPro" id="IPR015813">
    <property type="entry name" value="Pyrv/PenolPyrv_kinase-like_dom"/>
</dbReference>
<dbReference type="Proteomes" id="UP000293142">
    <property type="component" value="Unassembled WGS sequence"/>
</dbReference>
<sequence length="245" mass="26717">MRRNERYVGTMLSEIPFPNMPVLFKSGGLDFFLIDTEHGGFDQSALSGLIMAARLAGITVLIRLADAERRDITRLMDMGADGLLLPMTNGKSDIAAVVEHAKYAPIGRRGISTTRGHTSYNPPGLQEYMRHANEHTMVFAQIETKAGLDGIEDILRVEGVTGAILGPNDLSCDLSCIGDLYPILEAVSHIAQAAKRHNKVSGVITSDHTILSHAKTHDMGIFCYGSELHMLKSSCKDILEKIEAL</sequence>
<dbReference type="GO" id="GO:0005737">
    <property type="term" value="C:cytoplasm"/>
    <property type="evidence" value="ECO:0007669"/>
    <property type="project" value="TreeGrafter"/>
</dbReference>
<dbReference type="EMBL" id="SIRE01000041">
    <property type="protein sequence ID" value="TBL69109.1"/>
    <property type="molecule type" value="Genomic_DNA"/>
</dbReference>
<evidence type="ECO:0000256" key="3">
    <source>
        <dbReference type="ARBA" id="ARBA00023239"/>
    </source>
</evidence>
<keyword evidence="2" id="KW-0479">Metal-binding</keyword>
<proteinExistence type="inferred from homology"/>
<dbReference type="SUPFAM" id="SSF51621">
    <property type="entry name" value="Phosphoenolpyruvate/pyruvate domain"/>
    <property type="match status" value="1"/>
</dbReference>
<name>A0A4Q9DFY1_9BACL</name>
<dbReference type="Gene3D" id="3.20.20.60">
    <property type="entry name" value="Phosphoenolpyruvate-binding domains"/>
    <property type="match status" value="1"/>
</dbReference>
<evidence type="ECO:0000313" key="6">
    <source>
        <dbReference type="Proteomes" id="UP000293142"/>
    </source>
</evidence>
<reference evidence="5 6" key="1">
    <citation type="submission" date="2019-02" db="EMBL/GenBank/DDBJ databases">
        <title>Paenibacillus sp. nov., isolated from surface-sterilized tissue of Thalictrum simplex L.</title>
        <authorList>
            <person name="Tuo L."/>
        </authorList>
    </citation>
    <scope>NUCLEOTIDE SEQUENCE [LARGE SCALE GENOMIC DNA]</scope>
    <source>
        <strain evidence="5 6">N2SHLJ1</strain>
    </source>
</reference>
<comment type="similarity">
    <text evidence="1">Belongs to the HpcH/HpaI aldolase family.</text>
</comment>
<evidence type="ECO:0000256" key="2">
    <source>
        <dbReference type="ARBA" id="ARBA00022723"/>
    </source>
</evidence>
<accession>A0A4Q9DFY1</accession>
<dbReference type="GO" id="GO:0016832">
    <property type="term" value="F:aldehyde-lyase activity"/>
    <property type="evidence" value="ECO:0007669"/>
    <property type="project" value="TreeGrafter"/>
</dbReference>
<dbReference type="AlphaFoldDB" id="A0A4Q9DFY1"/>
<keyword evidence="3" id="KW-0456">Lyase</keyword>
<evidence type="ECO:0000313" key="5">
    <source>
        <dbReference type="EMBL" id="TBL69109.1"/>
    </source>
</evidence>
<dbReference type="PANTHER" id="PTHR30502">
    <property type="entry name" value="2-KETO-3-DEOXY-L-RHAMNONATE ALDOLASE"/>
    <property type="match status" value="1"/>
</dbReference>
<dbReference type="RefSeq" id="WP_131018616.1">
    <property type="nucleotide sequence ID" value="NZ_SIRE01000041.1"/>
</dbReference>
<evidence type="ECO:0000259" key="4">
    <source>
        <dbReference type="Pfam" id="PF03328"/>
    </source>
</evidence>
<dbReference type="InterPro" id="IPR005000">
    <property type="entry name" value="Aldolase/citrate-lyase_domain"/>
</dbReference>
<gene>
    <name evidence="5" type="ORF">EYB31_37095</name>
</gene>
<dbReference type="OrthoDB" id="86160at2"/>
<keyword evidence="6" id="KW-1185">Reference proteome</keyword>
<organism evidence="5 6">
    <name type="scientific">Paenibacillus thalictri</name>
    <dbReference type="NCBI Taxonomy" id="2527873"/>
    <lineage>
        <taxon>Bacteria</taxon>
        <taxon>Bacillati</taxon>
        <taxon>Bacillota</taxon>
        <taxon>Bacilli</taxon>
        <taxon>Bacillales</taxon>
        <taxon>Paenibacillaceae</taxon>
        <taxon>Paenibacillus</taxon>
    </lineage>
</organism>
<comment type="caution">
    <text evidence="5">The sequence shown here is derived from an EMBL/GenBank/DDBJ whole genome shotgun (WGS) entry which is preliminary data.</text>
</comment>
<feature type="domain" description="HpcH/HpaI aldolase/citrate lyase" evidence="4">
    <location>
        <begin position="28"/>
        <end position="203"/>
    </location>
</feature>
<dbReference type="GO" id="GO:0046872">
    <property type="term" value="F:metal ion binding"/>
    <property type="evidence" value="ECO:0007669"/>
    <property type="project" value="UniProtKB-KW"/>
</dbReference>